<evidence type="ECO:0000259" key="8">
    <source>
        <dbReference type="PROSITE" id="PS50039"/>
    </source>
</evidence>
<dbReference type="PROSITE" id="PS50039">
    <property type="entry name" value="FORK_HEAD_3"/>
    <property type="match status" value="1"/>
</dbReference>
<keyword evidence="10" id="KW-1185">Reference proteome</keyword>
<keyword evidence="3" id="KW-0804">Transcription</keyword>
<comment type="subcellular location">
    <subcellularLocation>
        <location evidence="5">Nucleus</location>
    </subcellularLocation>
</comment>
<dbReference type="Pfam" id="PF14968">
    <property type="entry name" value="CCDC84"/>
    <property type="match status" value="2"/>
</dbReference>
<dbReference type="SUPFAM" id="SSF46785">
    <property type="entry name" value="Winged helix' DNA-binding domain"/>
    <property type="match status" value="1"/>
</dbReference>
<dbReference type="GO" id="GO:0003700">
    <property type="term" value="F:DNA-binding transcription factor activity"/>
    <property type="evidence" value="ECO:0007669"/>
    <property type="project" value="InterPro"/>
</dbReference>
<accession>A0AAD9DNQ4</accession>
<keyword evidence="2 5" id="KW-0238">DNA-binding</keyword>
<dbReference type="Proteomes" id="UP001239994">
    <property type="component" value="Unassembled WGS sequence"/>
</dbReference>
<dbReference type="PANTHER" id="PTHR46789">
    <property type="entry name" value="FORKHEAD BOX PROTEIN R1"/>
    <property type="match status" value="1"/>
</dbReference>
<evidence type="ECO:0000313" key="10">
    <source>
        <dbReference type="Proteomes" id="UP001239994"/>
    </source>
</evidence>
<dbReference type="PRINTS" id="PR00053">
    <property type="entry name" value="FORKHEAD"/>
</dbReference>
<feature type="coiled-coil region" evidence="6">
    <location>
        <begin position="437"/>
        <end position="468"/>
    </location>
</feature>
<dbReference type="GO" id="GO:1990837">
    <property type="term" value="F:sequence-specific double-stranded DNA binding"/>
    <property type="evidence" value="ECO:0007669"/>
    <property type="project" value="TreeGrafter"/>
</dbReference>
<dbReference type="InterPro" id="IPR052328">
    <property type="entry name" value="FOX_transcription_regulators"/>
</dbReference>
<keyword evidence="6" id="KW-0175">Coiled coil</keyword>
<keyword evidence="4 5" id="KW-0539">Nucleus</keyword>
<dbReference type="InterPro" id="IPR028015">
    <property type="entry name" value="CCDC84-like"/>
</dbReference>
<name>A0AAD9DNQ4_9TELE</name>
<evidence type="ECO:0000256" key="1">
    <source>
        <dbReference type="ARBA" id="ARBA00023015"/>
    </source>
</evidence>
<feature type="region of interest" description="Disordered" evidence="7">
    <location>
        <begin position="661"/>
        <end position="694"/>
    </location>
</feature>
<evidence type="ECO:0000256" key="4">
    <source>
        <dbReference type="ARBA" id="ARBA00023242"/>
    </source>
</evidence>
<feature type="domain" description="Fork-head" evidence="8">
    <location>
        <begin position="217"/>
        <end position="320"/>
    </location>
</feature>
<evidence type="ECO:0000256" key="5">
    <source>
        <dbReference type="PROSITE-ProRule" id="PRU00089"/>
    </source>
</evidence>
<dbReference type="GO" id="GO:0005634">
    <property type="term" value="C:nucleus"/>
    <property type="evidence" value="ECO:0007669"/>
    <property type="project" value="UniProtKB-SubCell"/>
</dbReference>
<keyword evidence="1" id="KW-0805">Transcription regulation</keyword>
<protein>
    <recommendedName>
        <fullName evidence="8">Fork-head domain-containing protein</fullName>
    </recommendedName>
</protein>
<dbReference type="SMART" id="SM00339">
    <property type="entry name" value="FH"/>
    <property type="match status" value="1"/>
</dbReference>
<evidence type="ECO:0000256" key="6">
    <source>
        <dbReference type="SAM" id="Coils"/>
    </source>
</evidence>
<evidence type="ECO:0000313" key="9">
    <source>
        <dbReference type="EMBL" id="KAK1787548.1"/>
    </source>
</evidence>
<evidence type="ECO:0000256" key="3">
    <source>
        <dbReference type="ARBA" id="ARBA00023163"/>
    </source>
</evidence>
<dbReference type="AlphaFoldDB" id="A0AAD9DNQ4"/>
<evidence type="ECO:0000256" key="2">
    <source>
        <dbReference type="ARBA" id="ARBA00023125"/>
    </source>
</evidence>
<dbReference type="InterPro" id="IPR036390">
    <property type="entry name" value="WH_DNA-bd_sf"/>
</dbReference>
<organism evidence="9 10">
    <name type="scientific">Electrophorus voltai</name>
    <dbReference type="NCBI Taxonomy" id="2609070"/>
    <lineage>
        <taxon>Eukaryota</taxon>
        <taxon>Metazoa</taxon>
        <taxon>Chordata</taxon>
        <taxon>Craniata</taxon>
        <taxon>Vertebrata</taxon>
        <taxon>Euteleostomi</taxon>
        <taxon>Actinopterygii</taxon>
        <taxon>Neopterygii</taxon>
        <taxon>Teleostei</taxon>
        <taxon>Ostariophysi</taxon>
        <taxon>Gymnotiformes</taxon>
        <taxon>Gymnotoidei</taxon>
        <taxon>Gymnotidae</taxon>
        <taxon>Electrophorus</taxon>
    </lineage>
</organism>
<feature type="region of interest" description="Disordered" evidence="7">
    <location>
        <begin position="176"/>
        <end position="198"/>
    </location>
</feature>
<feature type="DNA-binding region" description="Fork-head" evidence="5">
    <location>
        <begin position="217"/>
        <end position="320"/>
    </location>
</feature>
<comment type="caution">
    <text evidence="9">The sequence shown here is derived from an EMBL/GenBank/DDBJ whole genome shotgun (WGS) entry which is preliminary data.</text>
</comment>
<dbReference type="Gene3D" id="1.10.10.10">
    <property type="entry name" value="Winged helix-like DNA-binding domain superfamily/Winged helix DNA-binding domain"/>
    <property type="match status" value="1"/>
</dbReference>
<dbReference type="InterPro" id="IPR036388">
    <property type="entry name" value="WH-like_DNA-bd_sf"/>
</dbReference>
<dbReference type="CDD" id="cd20036">
    <property type="entry name" value="FH_FOXR"/>
    <property type="match status" value="1"/>
</dbReference>
<evidence type="ECO:0000256" key="7">
    <source>
        <dbReference type="SAM" id="MobiDB-lite"/>
    </source>
</evidence>
<reference evidence="9" key="1">
    <citation type="submission" date="2023-03" db="EMBL/GenBank/DDBJ databases">
        <title>Electrophorus voltai genome.</title>
        <authorList>
            <person name="Bian C."/>
        </authorList>
    </citation>
    <scope>NUCLEOTIDE SEQUENCE</scope>
    <source>
        <strain evidence="9">CB-2022</strain>
        <tissue evidence="9">Muscle</tissue>
    </source>
</reference>
<gene>
    <name evidence="9" type="ORF">P4O66_016051</name>
</gene>
<dbReference type="EMBL" id="JAROKS010000023">
    <property type="protein sequence ID" value="KAK1787548.1"/>
    <property type="molecule type" value="Genomic_DNA"/>
</dbReference>
<proteinExistence type="predicted"/>
<sequence>YPVRKMFLNLQAREKFFDLHLTTGLHDWDMSEDIKLTTTTDQFYQDEKQNDQYLAQWRYSRISRRTLPGADSTHRGSADCEESIIHPNLWLMVNPNKACPITYPNNANKPSLPQMPVDPPATSSYLPAPVQNMHHFPSSGEAWLDGSVHDASLSSEYQPTEDDASSVDVPICRKVKGARKSHAPAGSSPRRRGLAQSRRLQRALQDCRNLKSGAWPRPPVNYCILIAMALSSSRTGSLNVQQIYNFTREHFPFFLTAPDGWKNTIRHNLCFSNSFKKTPQQVTGEGRRKSCLWHLTLDGRRRLRNEIHTLTADSLRMLKRSMNFPVCRQTDFSGKGHIYGKSHQCKLKVVLVKFIEKVKEARRSVKRPQVVKSDFMQHEGKFWCYCCALEVQKHVADGSVTVLHGGLLEHMSTREHRTNTHAFWWRNKADPKLRDKVIITEEEIERFKAEVAKAIEQYEENEDTLIKEPEPEWRQSAEQGQQVMEHTTCMSADMASSFQASSHDLRDQAGPSYVDPFLQRQWAEPEHGLTFIGHQVSSVDSLTLLVVGMFTQVSERSVVNSGQSGLWPVVVEGLLYKFCSPVGAMPPWLLEEPDDEGMASTQQEIGPSLQEFLKHKEQEKLKKLPANRVGANFDHGSCTDADWLPSFGRVWNSGRRWQSRHQFRQEEARGRRKRRRERGGKATAKQNHLYNGDL</sequence>
<dbReference type="Pfam" id="PF00250">
    <property type="entry name" value="Forkhead"/>
    <property type="match status" value="1"/>
</dbReference>
<dbReference type="PANTHER" id="PTHR46789:SF2">
    <property type="entry name" value="FORKHEAD BOX PROTEIN R2"/>
    <property type="match status" value="1"/>
</dbReference>
<dbReference type="InterPro" id="IPR001766">
    <property type="entry name" value="Fork_head_dom"/>
</dbReference>
<feature type="non-terminal residue" evidence="9">
    <location>
        <position position="1"/>
    </location>
</feature>